<dbReference type="InterPro" id="IPR042089">
    <property type="entry name" value="Peptidase_M13_dom_2"/>
</dbReference>
<evidence type="ECO:0000256" key="4">
    <source>
        <dbReference type="ARBA" id="ARBA00022723"/>
    </source>
</evidence>
<dbReference type="InterPro" id="IPR024079">
    <property type="entry name" value="MetalloPept_cat_dom_sf"/>
</dbReference>
<dbReference type="PANTHER" id="PTHR11733:SF167">
    <property type="entry name" value="FI17812P1-RELATED"/>
    <property type="match status" value="1"/>
</dbReference>
<sequence>MSSDAGNNRTSESTPLLGAPQPEIANAANGDVEEGRLRRSYKSLQSSWTATCIQRVLLVALIVALVLVLTLYTTHNDNAELAGICMTPACIHAASGYLTNLSPNYKEIDPCTDFEEYVCGGWRGEHDMRADQGMTDALGLMNDRVTSTIRNILEGEYPDSSDHSAFSPSQLSALVASTDRQNFDELQAAYNACMDVDAITKEGIKPIVALIDELAATFGKSGSSSAAVDYSDSVLYLKKHGISAFFSSYVSDDDKDPETQIIGVGPISSFGLPSKLYFEDKDVVAQYLDAMTKVLSAINPSVASIGPADKAAKALVDFEARLSLAAPDKEDMDDVTKTYNLMSVKDTAKLLPHFGLEKSLKHLVPADYTLNVTVTAFPEVLANVSQIVADTPREVVHNFLYWRLIVYYSSAVLGPEIRPWRQFLNVLQGKDANADPERWRTCVSHVGGTLGWILSRFFVEASFSAAAKDFGNQIISDIKTAYLANFDNLAWMDDETRRVAAEKVHNIDQKVGYPSESPNIMDPEDLRKYYAPVSVGSSYFDNILSSDDFDNKEMWSKLGKPTDMKEWGMIASTVNAYYNPPHNEIVFPAAIMQFPLFSVDLPSYVSYGAFGAVAGHELSHAFDNNGRHYDLHGRYNNWWTNATIEAFTEKAECIVEEFNNFTVIGKDGPIHVKGRQTLGENIADSGGLTAARMAWDLRRASLKKNNKNKKSNGVEGLSLPGLADFTHEQLFYISYGNAWCSKFRPAMLTNRVTTDEHSPDPIRIKGTVLNSRGFREAFQCPVKEPTCELW</sequence>
<keyword evidence="13" id="KW-1185">Reference proteome</keyword>
<keyword evidence="4" id="KW-0479">Metal-binding</keyword>
<evidence type="ECO:0000256" key="9">
    <source>
        <dbReference type="SAM" id="Phobius"/>
    </source>
</evidence>
<keyword evidence="3" id="KW-0645">Protease</keyword>
<evidence type="ECO:0000256" key="8">
    <source>
        <dbReference type="SAM" id="MobiDB-lite"/>
    </source>
</evidence>
<dbReference type="InterPro" id="IPR018497">
    <property type="entry name" value="Peptidase_M13_C"/>
</dbReference>
<evidence type="ECO:0000313" key="13">
    <source>
        <dbReference type="Proteomes" id="UP001642406"/>
    </source>
</evidence>
<dbReference type="PRINTS" id="PR00786">
    <property type="entry name" value="NEPRILYSIN"/>
</dbReference>
<keyword evidence="9" id="KW-0472">Membrane</keyword>
<feature type="domain" description="Peptidase M13 N-terminal" evidence="11">
    <location>
        <begin position="110"/>
        <end position="514"/>
    </location>
</feature>
<name>A0ABP0AYV3_9PEZI</name>
<keyword evidence="6" id="KW-0862">Zinc</keyword>
<evidence type="ECO:0000256" key="5">
    <source>
        <dbReference type="ARBA" id="ARBA00022801"/>
    </source>
</evidence>
<evidence type="ECO:0000256" key="1">
    <source>
        <dbReference type="ARBA" id="ARBA00001947"/>
    </source>
</evidence>
<dbReference type="PANTHER" id="PTHR11733">
    <property type="entry name" value="ZINC METALLOPROTEASE FAMILY M13 NEPRILYSIN-RELATED"/>
    <property type="match status" value="1"/>
</dbReference>
<comment type="cofactor">
    <cofactor evidence="1">
        <name>Zn(2+)</name>
        <dbReference type="ChEBI" id="CHEBI:29105"/>
    </cofactor>
</comment>
<dbReference type="Gene3D" id="1.10.1380.10">
    <property type="entry name" value="Neutral endopeptidase , domain2"/>
    <property type="match status" value="1"/>
</dbReference>
<keyword evidence="9" id="KW-1133">Transmembrane helix</keyword>
<dbReference type="EMBL" id="CAWUHC010000008">
    <property type="protein sequence ID" value="CAK7212387.1"/>
    <property type="molecule type" value="Genomic_DNA"/>
</dbReference>
<dbReference type="Pfam" id="PF05649">
    <property type="entry name" value="Peptidase_M13_N"/>
    <property type="match status" value="1"/>
</dbReference>
<keyword evidence="7" id="KW-0482">Metalloprotease</keyword>
<evidence type="ECO:0000256" key="2">
    <source>
        <dbReference type="ARBA" id="ARBA00007357"/>
    </source>
</evidence>
<evidence type="ECO:0000313" key="12">
    <source>
        <dbReference type="EMBL" id="CAK7212387.1"/>
    </source>
</evidence>
<keyword evidence="9" id="KW-0812">Transmembrane</keyword>
<dbReference type="CDD" id="cd08662">
    <property type="entry name" value="M13"/>
    <property type="match status" value="1"/>
</dbReference>
<protein>
    <recommendedName>
        <fullName evidence="14">Endothelin-converting enzyme</fullName>
    </recommendedName>
</protein>
<evidence type="ECO:0000259" key="11">
    <source>
        <dbReference type="Pfam" id="PF05649"/>
    </source>
</evidence>
<evidence type="ECO:0000256" key="3">
    <source>
        <dbReference type="ARBA" id="ARBA00022670"/>
    </source>
</evidence>
<organism evidence="12 13">
    <name type="scientific">Sporothrix bragantina</name>
    <dbReference type="NCBI Taxonomy" id="671064"/>
    <lineage>
        <taxon>Eukaryota</taxon>
        <taxon>Fungi</taxon>
        <taxon>Dikarya</taxon>
        <taxon>Ascomycota</taxon>
        <taxon>Pezizomycotina</taxon>
        <taxon>Sordariomycetes</taxon>
        <taxon>Sordariomycetidae</taxon>
        <taxon>Ophiostomatales</taxon>
        <taxon>Ophiostomataceae</taxon>
        <taxon>Sporothrix</taxon>
    </lineage>
</organism>
<dbReference type="Proteomes" id="UP001642406">
    <property type="component" value="Unassembled WGS sequence"/>
</dbReference>
<proteinExistence type="inferred from homology"/>
<dbReference type="SUPFAM" id="SSF55486">
    <property type="entry name" value="Metalloproteases ('zincins'), catalytic domain"/>
    <property type="match status" value="1"/>
</dbReference>
<feature type="region of interest" description="Disordered" evidence="8">
    <location>
        <begin position="1"/>
        <end position="23"/>
    </location>
</feature>
<reference evidence="12 13" key="1">
    <citation type="submission" date="2024-01" db="EMBL/GenBank/DDBJ databases">
        <authorList>
            <person name="Allen C."/>
            <person name="Tagirdzhanova G."/>
        </authorList>
    </citation>
    <scope>NUCLEOTIDE SEQUENCE [LARGE SCALE GENOMIC DNA]</scope>
</reference>
<feature type="transmembrane region" description="Helical" evidence="9">
    <location>
        <begin position="48"/>
        <end position="72"/>
    </location>
</feature>
<keyword evidence="5" id="KW-0378">Hydrolase</keyword>
<dbReference type="Gene3D" id="3.40.390.10">
    <property type="entry name" value="Collagenase (Catalytic Domain)"/>
    <property type="match status" value="1"/>
</dbReference>
<dbReference type="InterPro" id="IPR008753">
    <property type="entry name" value="Peptidase_M13_N"/>
</dbReference>
<evidence type="ECO:0000256" key="7">
    <source>
        <dbReference type="ARBA" id="ARBA00023049"/>
    </source>
</evidence>
<dbReference type="PROSITE" id="PS51885">
    <property type="entry name" value="NEPRILYSIN"/>
    <property type="match status" value="1"/>
</dbReference>
<evidence type="ECO:0008006" key="14">
    <source>
        <dbReference type="Google" id="ProtNLM"/>
    </source>
</evidence>
<dbReference type="Pfam" id="PF01431">
    <property type="entry name" value="Peptidase_M13"/>
    <property type="match status" value="1"/>
</dbReference>
<dbReference type="InterPro" id="IPR000718">
    <property type="entry name" value="Peptidase_M13"/>
</dbReference>
<feature type="domain" description="Peptidase M13 C-terminal" evidence="10">
    <location>
        <begin position="575"/>
        <end position="784"/>
    </location>
</feature>
<feature type="compositionally biased region" description="Polar residues" evidence="8">
    <location>
        <begin position="1"/>
        <end position="14"/>
    </location>
</feature>
<gene>
    <name evidence="12" type="ORF">SBRCBS47491_001446</name>
</gene>
<accession>A0ABP0AYV3</accession>
<evidence type="ECO:0000259" key="10">
    <source>
        <dbReference type="Pfam" id="PF01431"/>
    </source>
</evidence>
<comment type="caution">
    <text evidence="12">The sequence shown here is derived from an EMBL/GenBank/DDBJ whole genome shotgun (WGS) entry which is preliminary data.</text>
</comment>
<evidence type="ECO:0000256" key="6">
    <source>
        <dbReference type="ARBA" id="ARBA00022833"/>
    </source>
</evidence>
<comment type="similarity">
    <text evidence="2">Belongs to the peptidase M13 family.</text>
</comment>